<keyword evidence="8" id="KW-0833">Ubl conjugation pathway</keyword>
<feature type="domain" description="Anaphase-promoting complex subunit 1 middle" evidence="13">
    <location>
        <begin position="620"/>
        <end position="670"/>
    </location>
</feature>
<feature type="compositionally biased region" description="Basic and acidic residues" evidence="11">
    <location>
        <begin position="721"/>
        <end position="737"/>
    </location>
</feature>
<dbReference type="InterPro" id="IPR041221">
    <property type="entry name" value="APC1_C"/>
</dbReference>
<keyword evidence="9" id="KW-0539">Nucleus</keyword>
<accession>A0AAX4NYV3</accession>
<feature type="region of interest" description="Disordered" evidence="11">
    <location>
        <begin position="709"/>
        <end position="737"/>
    </location>
</feature>
<evidence type="ECO:0000256" key="9">
    <source>
        <dbReference type="ARBA" id="ARBA00023242"/>
    </source>
</evidence>
<comment type="subcellular location">
    <subcellularLocation>
        <location evidence="1">Nucleus</location>
    </subcellularLocation>
</comment>
<dbReference type="InterPro" id="IPR011989">
    <property type="entry name" value="ARM-like"/>
</dbReference>
<gene>
    <name evidence="14" type="ORF">HKI87_01g05230</name>
</gene>
<evidence type="ECO:0000256" key="3">
    <source>
        <dbReference type="ARBA" id="ARBA00010547"/>
    </source>
</evidence>
<evidence type="ECO:0000256" key="8">
    <source>
        <dbReference type="ARBA" id="ARBA00022786"/>
    </source>
</evidence>
<dbReference type="Pfam" id="PF18122">
    <property type="entry name" value="APC1_C"/>
    <property type="match status" value="1"/>
</dbReference>
<evidence type="ECO:0000313" key="15">
    <source>
        <dbReference type="Proteomes" id="UP001472866"/>
    </source>
</evidence>
<keyword evidence="10" id="KW-0131">Cell cycle</keyword>
<organism evidence="14 15">
    <name type="scientific">Chloropicon roscoffensis</name>
    <dbReference type="NCBI Taxonomy" id="1461544"/>
    <lineage>
        <taxon>Eukaryota</taxon>
        <taxon>Viridiplantae</taxon>
        <taxon>Chlorophyta</taxon>
        <taxon>Chloropicophyceae</taxon>
        <taxon>Chloropicales</taxon>
        <taxon>Chloropicaceae</taxon>
        <taxon>Chloropicon</taxon>
    </lineage>
</organism>
<feature type="compositionally biased region" description="Low complexity" evidence="11">
    <location>
        <begin position="709"/>
        <end position="719"/>
    </location>
</feature>
<evidence type="ECO:0000256" key="6">
    <source>
        <dbReference type="ARBA" id="ARBA00022737"/>
    </source>
</evidence>
<keyword evidence="5" id="KW-0132">Cell division</keyword>
<dbReference type="PANTHER" id="PTHR12827">
    <property type="entry name" value="MEIOTIC CHECKPOINT REGULATOR TSG24 FAMILY MEMBER"/>
    <property type="match status" value="1"/>
</dbReference>
<dbReference type="Proteomes" id="UP001472866">
    <property type="component" value="Chromosome 01"/>
</dbReference>
<evidence type="ECO:0000256" key="10">
    <source>
        <dbReference type="ARBA" id="ARBA00023306"/>
    </source>
</evidence>
<proteinExistence type="inferred from homology"/>
<name>A0AAX4NYV3_9CHLO</name>
<evidence type="ECO:0000259" key="13">
    <source>
        <dbReference type="Pfam" id="PF20518"/>
    </source>
</evidence>
<evidence type="ECO:0000256" key="11">
    <source>
        <dbReference type="SAM" id="MobiDB-lite"/>
    </source>
</evidence>
<evidence type="ECO:0000313" key="14">
    <source>
        <dbReference type="EMBL" id="WZN58998.1"/>
    </source>
</evidence>
<dbReference type="PANTHER" id="PTHR12827:SF3">
    <property type="entry name" value="ANAPHASE-PROMOTING COMPLEX SUBUNIT 1"/>
    <property type="match status" value="1"/>
</dbReference>
<evidence type="ECO:0000256" key="5">
    <source>
        <dbReference type="ARBA" id="ARBA00022618"/>
    </source>
</evidence>
<feature type="region of interest" description="Disordered" evidence="11">
    <location>
        <begin position="751"/>
        <end position="774"/>
    </location>
</feature>
<dbReference type="GO" id="GO:0031145">
    <property type="term" value="P:anaphase-promoting complex-dependent catabolic process"/>
    <property type="evidence" value="ECO:0007669"/>
    <property type="project" value="TreeGrafter"/>
</dbReference>
<keyword evidence="6" id="KW-0677">Repeat</keyword>
<protein>
    <recommendedName>
        <fullName evidence="4">Anaphase-promoting complex subunit 1</fullName>
    </recommendedName>
</protein>
<dbReference type="GO" id="GO:0005680">
    <property type="term" value="C:anaphase-promoting complex"/>
    <property type="evidence" value="ECO:0007669"/>
    <property type="project" value="InterPro"/>
</dbReference>
<keyword evidence="7" id="KW-0498">Mitosis</keyword>
<dbReference type="Pfam" id="PF20518">
    <property type="entry name" value="Apc1_MidN"/>
    <property type="match status" value="1"/>
</dbReference>
<evidence type="ECO:0000259" key="12">
    <source>
        <dbReference type="Pfam" id="PF18122"/>
    </source>
</evidence>
<dbReference type="FunFam" id="1.25.10.10:FF:000211">
    <property type="entry name" value="Anaphase-promoting complex subunit 1"/>
    <property type="match status" value="1"/>
</dbReference>
<feature type="region of interest" description="Disordered" evidence="11">
    <location>
        <begin position="441"/>
        <end position="468"/>
    </location>
</feature>
<dbReference type="Gene3D" id="1.25.10.10">
    <property type="entry name" value="Leucine-rich Repeat Variant"/>
    <property type="match status" value="2"/>
</dbReference>
<evidence type="ECO:0000256" key="7">
    <source>
        <dbReference type="ARBA" id="ARBA00022776"/>
    </source>
</evidence>
<comment type="similarity">
    <text evidence="3">Belongs to the APC1 family.</text>
</comment>
<reference evidence="14 15" key="1">
    <citation type="submission" date="2024-03" db="EMBL/GenBank/DDBJ databases">
        <title>Complete genome sequence of the green alga Chloropicon roscoffensis RCC1871.</title>
        <authorList>
            <person name="Lemieux C."/>
            <person name="Pombert J.-F."/>
            <person name="Otis C."/>
            <person name="Turmel M."/>
        </authorList>
    </citation>
    <scope>NUCLEOTIDE SEQUENCE [LARGE SCALE GENOMIC DNA]</scope>
    <source>
        <strain evidence="14 15">RCC1871</strain>
    </source>
</reference>
<evidence type="ECO:0000256" key="2">
    <source>
        <dbReference type="ARBA" id="ARBA00004906"/>
    </source>
</evidence>
<keyword evidence="15" id="KW-1185">Reference proteome</keyword>
<evidence type="ECO:0000256" key="4">
    <source>
        <dbReference type="ARBA" id="ARBA00016070"/>
    </source>
</evidence>
<comment type="pathway">
    <text evidence="2">Protein modification; protein ubiquitination.</text>
</comment>
<dbReference type="EMBL" id="CP151501">
    <property type="protein sequence ID" value="WZN58998.1"/>
    <property type="molecule type" value="Genomic_DNA"/>
</dbReference>
<dbReference type="GO" id="GO:0051301">
    <property type="term" value="P:cell division"/>
    <property type="evidence" value="ECO:0007669"/>
    <property type="project" value="UniProtKB-KW"/>
</dbReference>
<dbReference type="GO" id="GO:0060090">
    <property type="term" value="F:molecular adaptor activity"/>
    <property type="evidence" value="ECO:0007669"/>
    <property type="project" value="TreeGrafter"/>
</dbReference>
<dbReference type="InterPro" id="IPR024990">
    <property type="entry name" value="Apc1"/>
</dbReference>
<dbReference type="InterPro" id="IPR046794">
    <property type="entry name" value="Apc1_MidN"/>
</dbReference>
<dbReference type="GO" id="GO:0070979">
    <property type="term" value="P:protein K11-linked ubiquitination"/>
    <property type="evidence" value="ECO:0007669"/>
    <property type="project" value="TreeGrafter"/>
</dbReference>
<dbReference type="GO" id="GO:0007091">
    <property type="term" value="P:metaphase/anaphase transition of mitotic cell cycle"/>
    <property type="evidence" value="ECO:0007669"/>
    <property type="project" value="TreeGrafter"/>
</dbReference>
<feature type="domain" description="Anaphase-promoting complex subunit 1 C-terminal" evidence="12">
    <location>
        <begin position="1463"/>
        <end position="1564"/>
    </location>
</feature>
<evidence type="ECO:0000256" key="1">
    <source>
        <dbReference type="ARBA" id="ARBA00004123"/>
    </source>
</evidence>
<sequence>MDGVKTARPPFAREAPRESGVQAKYLPTCARGLRCSGGEQHEVCCAGREVVWTAGGVVRQTLELQREVVDADWVSFAVEGDPSPPPPTLCVLTEEELTSYSAGEAHATALPGPAGRIWPLSKGLLLQEVGSGRVWFLGGSLSELLRVVIPGPGEGLVLCFVSARGDEPYLVFFDSGRGEHRVFRYEYGREDSAAPGSVTSIRLQSLEMRWSSYQYPEAASWVGLATDERGETALHLLQGKTSQLVAFSLPGEVGGEQESGVVSECFSLPAVCASSLTPSSCRENQRRRGPSGLIILTPDSKLFLHLGAWCVCQLDVGHQVVGLELPRLEDSFVARLSDGSAVRVSVRLEAFFRVTKDAMAALEVALPRELYHEVCGAFLANLQHTCKGSFEEEWSSFQDAFSDLVETRAEEAAAVQRDDSPDWDHLLRSSYHRRMAGSDEHGAFLSMGPKGGEGRPEGRGSVGAGSGTGRKLGQTQLWLLLESLHAFYEDCRLDMTRWPCIPSLLPLLRGLATLIGGEANQYEARYELDMSESCGVGPSVAERMPKCRCPADMYQALVCVIDSSDHSAWLPGVLDNEKAEHLDWSRRVLRLYLSVREYCFSCFSKDSAESPDPTIVIRTLIRDSWSLRDLHHLPFGLAVPVQEVIQDCRDNPQLDWPGAVYMILNRQDLAANCPADDDSLLNAPYSLNLQVRSKERQDHHEVDFRIKNSSVSASNNTAAEGTRERNDGMSGIDKDSTRLRFSQDLRLKEARKTLSSSHARPVQLPKGMDLSHPETNNVQQTKLFEMAMKTMALPVGRGAFSLSTLTPLPTEPFRIPDLILSGTLPHQNNAQITLDTNNLVTQNMLDWPEFHNGVAAGLQLAKGQAQLTRTWIVYNKSVEPSNSHAGFLMALGLQGHLGCLSITDIYRYLSQEDDMTTIGVLLGVSAASTGSMDTTISKMLFLHIPARHPAHYPELELSSLIQAAALVGVGLLYLGSSHRIMTEVLLEEIIRKPSTDSWRDQEGYALAAGIGLGLVNLARGPSTKGLSDMDLEGKLCYFMNGGATFKYSNQMKTASDSFAAAGNVSAQVMEDNLINLNVTSPAAAYALGLMYLQTNDKTIASRFSNPESNFALDFVRPDFILLRVLFRSLIMWNEVKATSTWIEEQIPQFLRNAVSEDGSVQHSTNIDIDICEVDPHTIAQCHLYALTGASIALGVRYAGSSDRDAKKILLDNILKLLTFKSKSPDIAMVHASTCNRADKPTLEQCICVIALSLSLVMAGSGDLETFKLLRSLHMRDNTKSGRITYATSMSVSMAIGFLFLGGGQLSFGTSPKAIAAILVSLFPHFPTSTTDNRSHLQALRHLYVLGVENRCMEAVDVESWREVRCLLEIEVEEKGGAYKYECLTPTILPERSKIRSIMVKGKDGKYWRRPVKVSASDEEIEENSSDEVGSISIPPQRRRLYVKRKLGQRFTGRTFHGRSDIQEIVGKYTTDPHLLGFAHVCSEGDDDFSKTFSERLYECLAEDKPTSLTAYLAMYMTVDGFQLTRGVGRALNVQNMNVARTFCSKLSVLLDRKPSVEHGFIRACWSKVA</sequence>